<keyword evidence="3" id="KW-1185">Reference proteome</keyword>
<organism evidence="2 3">
    <name type="scientific">Pterulicium gracile</name>
    <dbReference type="NCBI Taxonomy" id="1884261"/>
    <lineage>
        <taxon>Eukaryota</taxon>
        <taxon>Fungi</taxon>
        <taxon>Dikarya</taxon>
        <taxon>Basidiomycota</taxon>
        <taxon>Agaricomycotina</taxon>
        <taxon>Agaricomycetes</taxon>
        <taxon>Agaricomycetidae</taxon>
        <taxon>Agaricales</taxon>
        <taxon>Pleurotineae</taxon>
        <taxon>Pterulaceae</taxon>
        <taxon>Pterulicium</taxon>
    </lineage>
</organism>
<keyword evidence="1" id="KW-0812">Transmembrane</keyword>
<keyword evidence="1" id="KW-0472">Membrane</keyword>
<keyword evidence="1" id="KW-1133">Transmembrane helix</keyword>
<evidence type="ECO:0000313" key="3">
    <source>
        <dbReference type="Proteomes" id="UP000305067"/>
    </source>
</evidence>
<protein>
    <submittedName>
        <fullName evidence="2">Uncharacterized protein</fullName>
    </submittedName>
</protein>
<gene>
    <name evidence="2" type="ORF">BDV98DRAFT_610335</name>
</gene>
<proteinExistence type="predicted"/>
<sequence length="256" mass="28245">MAEEWRALMVAACALSTCAEAFLLCAYLIRAFRDMPATAKLMAMKGHNGYWPCQACNIHGALHGNTYYTPLHWPGKGKKSFKPSDLPLRSHNKIIRQATEVEAATTSAEKKRLTKKYGINGLAVLSTLPSMSMTESFPLDLMHLIPLNGLKNLILMWTGNFKKTDAGSGTYQLSPTVLKALGEACAAASFTTPTVFDQDCTHFTAETWTLFANMLGPVYYDHFLKLVLIFNLCLCISISKAFVEEKLQPAIVKGVK</sequence>
<evidence type="ECO:0000256" key="1">
    <source>
        <dbReference type="SAM" id="Phobius"/>
    </source>
</evidence>
<dbReference type="OrthoDB" id="2404451at2759"/>
<accession>A0A5C3QU90</accession>
<evidence type="ECO:0000313" key="2">
    <source>
        <dbReference type="EMBL" id="TFL05485.1"/>
    </source>
</evidence>
<dbReference type="STRING" id="1884261.A0A5C3QU90"/>
<dbReference type="AlphaFoldDB" id="A0A5C3QU90"/>
<dbReference type="EMBL" id="ML178816">
    <property type="protein sequence ID" value="TFL05485.1"/>
    <property type="molecule type" value="Genomic_DNA"/>
</dbReference>
<feature type="transmembrane region" description="Helical" evidence="1">
    <location>
        <begin position="6"/>
        <end position="29"/>
    </location>
</feature>
<dbReference type="Proteomes" id="UP000305067">
    <property type="component" value="Unassembled WGS sequence"/>
</dbReference>
<name>A0A5C3QU90_9AGAR</name>
<reference evidence="2 3" key="1">
    <citation type="journal article" date="2019" name="Nat. Ecol. Evol.">
        <title>Megaphylogeny resolves global patterns of mushroom evolution.</title>
        <authorList>
            <person name="Varga T."/>
            <person name="Krizsan K."/>
            <person name="Foldi C."/>
            <person name="Dima B."/>
            <person name="Sanchez-Garcia M."/>
            <person name="Sanchez-Ramirez S."/>
            <person name="Szollosi G.J."/>
            <person name="Szarkandi J.G."/>
            <person name="Papp V."/>
            <person name="Albert L."/>
            <person name="Andreopoulos W."/>
            <person name="Angelini C."/>
            <person name="Antonin V."/>
            <person name="Barry K.W."/>
            <person name="Bougher N.L."/>
            <person name="Buchanan P."/>
            <person name="Buyck B."/>
            <person name="Bense V."/>
            <person name="Catcheside P."/>
            <person name="Chovatia M."/>
            <person name="Cooper J."/>
            <person name="Damon W."/>
            <person name="Desjardin D."/>
            <person name="Finy P."/>
            <person name="Geml J."/>
            <person name="Haridas S."/>
            <person name="Hughes K."/>
            <person name="Justo A."/>
            <person name="Karasinski D."/>
            <person name="Kautmanova I."/>
            <person name="Kiss B."/>
            <person name="Kocsube S."/>
            <person name="Kotiranta H."/>
            <person name="LaButti K.M."/>
            <person name="Lechner B.E."/>
            <person name="Liimatainen K."/>
            <person name="Lipzen A."/>
            <person name="Lukacs Z."/>
            <person name="Mihaltcheva S."/>
            <person name="Morgado L.N."/>
            <person name="Niskanen T."/>
            <person name="Noordeloos M.E."/>
            <person name="Ohm R.A."/>
            <person name="Ortiz-Santana B."/>
            <person name="Ovrebo C."/>
            <person name="Racz N."/>
            <person name="Riley R."/>
            <person name="Savchenko A."/>
            <person name="Shiryaev A."/>
            <person name="Soop K."/>
            <person name="Spirin V."/>
            <person name="Szebenyi C."/>
            <person name="Tomsovsky M."/>
            <person name="Tulloss R.E."/>
            <person name="Uehling J."/>
            <person name="Grigoriev I.V."/>
            <person name="Vagvolgyi C."/>
            <person name="Papp T."/>
            <person name="Martin F.M."/>
            <person name="Miettinen O."/>
            <person name="Hibbett D.S."/>
            <person name="Nagy L.G."/>
        </authorList>
    </citation>
    <scope>NUCLEOTIDE SEQUENCE [LARGE SCALE GENOMIC DNA]</scope>
    <source>
        <strain evidence="2 3">CBS 309.79</strain>
    </source>
</reference>